<accession>A0ABW1I3U4</accession>
<name>A0ABW1I3U4_9PSEU</name>
<reference evidence="2" key="1">
    <citation type="journal article" date="2019" name="Int. J. Syst. Evol. Microbiol.">
        <title>The Global Catalogue of Microorganisms (GCM) 10K type strain sequencing project: providing services to taxonomists for standard genome sequencing and annotation.</title>
        <authorList>
            <consortium name="The Broad Institute Genomics Platform"/>
            <consortium name="The Broad Institute Genome Sequencing Center for Infectious Disease"/>
            <person name="Wu L."/>
            <person name="Ma J."/>
        </authorList>
    </citation>
    <scope>NUCLEOTIDE SEQUENCE [LARGE SCALE GENOMIC DNA]</scope>
    <source>
        <strain evidence="2">CGMCC 4.7397</strain>
    </source>
</reference>
<dbReference type="RefSeq" id="WP_379563375.1">
    <property type="nucleotide sequence ID" value="NZ_JBHSQK010000005.1"/>
</dbReference>
<protein>
    <submittedName>
        <fullName evidence="1">Uncharacterized protein</fullName>
    </submittedName>
</protein>
<evidence type="ECO:0000313" key="2">
    <source>
        <dbReference type="Proteomes" id="UP001596119"/>
    </source>
</evidence>
<comment type="caution">
    <text evidence="1">The sequence shown here is derived from an EMBL/GenBank/DDBJ whole genome shotgun (WGS) entry which is preliminary data.</text>
</comment>
<proteinExistence type="predicted"/>
<dbReference type="EMBL" id="JBHSQK010000005">
    <property type="protein sequence ID" value="MFC5946969.1"/>
    <property type="molecule type" value="Genomic_DNA"/>
</dbReference>
<evidence type="ECO:0000313" key="1">
    <source>
        <dbReference type="EMBL" id="MFC5946969.1"/>
    </source>
</evidence>
<organism evidence="1 2">
    <name type="scientific">Pseudonocardia lutea</name>
    <dbReference type="NCBI Taxonomy" id="2172015"/>
    <lineage>
        <taxon>Bacteria</taxon>
        <taxon>Bacillati</taxon>
        <taxon>Actinomycetota</taxon>
        <taxon>Actinomycetes</taxon>
        <taxon>Pseudonocardiales</taxon>
        <taxon>Pseudonocardiaceae</taxon>
        <taxon>Pseudonocardia</taxon>
    </lineage>
</organism>
<sequence>MKIDTSLPPGGPADRVAPELVRRYGDLFSRCSLSTPWDADAALVAEIAGGVRKGATRAGRPA</sequence>
<gene>
    <name evidence="1" type="ORF">ACFQH9_01590</name>
</gene>
<keyword evidence="2" id="KW-1185">Reference proteome</keyword>
<dbReference type="Proteomes" id="UP001596119">
    <property type="component" value="Unassembled WGS sequence"/>
</dbReference>